<dbReference type="GO" id="GO:0016746">
    <property type="term" value="F:acyltransferase activity"/>
    <property type="evidence" value="ECO:0007669"/>
    <property type="project" value="UniProtKB-KW"/>
</dbReference>
<evidence type="ECO:0000313" key="1">
    <source>
        <dbReference type="EMBL" id="RHL63043.1"/>
    </source>
</evidence>
<reference evidence="1 2" key="1">
    <citation type="submission" date="2018-08" db="EMBL/GenBank/DDBJ databases">
        <title>A genome reference for cultivated species of the human gut microbiota.</title>
        <authorList>
            <person name="Zou Y."/>
            <person name="Xue W."/>
            <person name="Luo G."/>
        </authorList>
    </citation>
    <scope>NUCLEOTIDE SEQUENCE [LARGE SCALE GENOMIC DNA]</scope>
    <source>
        <strain evidence="1 2">AF37-12</strain>
    </source>
</reference>
<sequence length="135" mass="14771">MGKHSKIGSNSHIRCVDKVVLGDYSAIANNTVICDNNNHPVNPADRMIMRLTPLDSDERSWKHSDHAPIIIGENVWIGEYCRICKGVTIGDGSIVAANAVVTKDVPPNSIVAGNPARIVKSDIDRTIPRKFKDEN</sequence>
<dbReference type="PANTHER" id="PTHR23416">
    <property type="entry name" value="SIALIC ACID SYNTHASE-RELATED"/>
    <property type="match status" value="1"/>
</dbReference>
<evidence type="ECO:0000313" key="2">
    <source>
        <dbReference type="Proteomes" id="UP000283616"/>
    </source>
</evidence>
<dbReference type="InterPro" id="IPR011004">
    <property type="entry name" value="Trimer_LpxA-like_sf"/>
</dbReference>
<comment type="caution">
    <text evidence="1">The sequence shown here is derived from an EMBL/GenBank/DDBJ whole genome shotgun (WGS) entry which is preliminary data.</text>
</comment>
<proteinExistence type="predicted"/>
<keyword evidence="1" id="KW-0808">Transferase</keyword>
<dbReference type="SUPFAM" id="SSF51161">
    <property type="entry name" value="Trimeric LpxA-like enzymes"/>
    <property type="match status" value="1"/>
</dbReference>
<dbReference type="AlphaFoldDB" id="A0A415M4Y7"/>
<dbReference type="InterPro" id="IPR001451">
    <property type="entry name" value="Hexapep"/>
</dbReference>
<dbReference type="Gene3D" id="2.160.10.10">
    <property type="entry name" value="Hexapeptide repeat proteins"/>
    <property type="match status" value="1"/>
</dbReference>
<dbReference type="Pfam" id="PF00132">
    <property type="entry name" value="Hexapep"/>
    <property type="match status" value="1"/>
</dbReference>
<dbReference type="Proteomes" id="UP000283616">
    <property type="component" value="Unassembled WGS sequence"/>
</dbReference>
<dbReference type="EMBL" id="QROV01000004">
    <property type="protein sequence ID" value="RHL63043.1"/>
    <property type="molecule type" value="Genomic_DNA"/>
</dbReference>
<dbReference type="CDD" id="cd04647">
    <property type="entry name" value="LbH_MAT_like"/>
    <property type="match status" value="1"/>
</dbReference>
<organism evidence="1 2">
    <name type="scientific">Bacteroides thetaiotaomicron</name>
    <dbReference type="NCBI Taxonomy" id="818"/>
    <lineage>
        <taxon>Bacteria</taxon>
        <taxon>Pseudomonadati</taxon>
        <taxon>Bacteroidota</taxon>
        <taxon>Bacteroidia</taxon>
        <taxon>Bacteroidales</taxon>
        <taxon>Bacteroidaceae</taxon>
        <taxon>Bacteroides</taxon>
    </lineage>
</organism>
<gene>
    <name evidence="1" type="ORF">DW011_04200</name>
</gene>
<accession>A0A415M4Y7</accession>
<dbReference type="InterPro" id="IPR051159">
    <property type="entry name" value="Hexapeptide_acetyltransf"/>
</dbReference>
<name>A0A415M4Y7_BACT4</name>
<protein>
    <submittedName>
        <fullName evidence="1">Acyltransferase</fullName>
    </submittedName>
</protein>
<keyword evidence="1" id="KW-0012">Acyltransferase</keyword>